<keyword evidence="2" id="KW-0496">Mitochondrion</keyword>
<evidence type="ECO:0000256" key="1">
    <source>
        <dbReference type="SAM" id="SignalP"/>
    </source>
</evidence>
<sequence length="148" mass="16571">MNQSISLLIGFILFHLGERSEGTKKLDCKERCFSNSTEKAFLESETRGRLGLSMGLALAVRLYFNTSSNSSRRLVDSRNNLLRKKKVHQVLPCHLRRGPISVRLDHCNSRKSIWTSPFSRVTPCLSGVGLCSGGGRLALLYKGENFIK</sequence>
<dbReference type="AlphaFoldDB" id="A0A3B1EW89"/>
<proteinExistence type="predicted"/>
<feature type="signal peptide" evidence="1">
    <location>
        <begin position="1"/>
        <end position="22"/>
    </location>
</feature>
<dbReference type="EMBL" id="MG872825">
    <property type="protein sequence ID" value="AXU98874.1"/>
    <property type="molecule type" value="Genomic_DNA"/>
</dbReference>
<keyword evidence="1" id="KW-0732">Signal</keyword>
<protein>
    <submittedName>
        <fullName evidence="2">Uncharacterized protein</fullName>
    </submittedName>
</protein>
<organism evidence="2">
    <name type="scientific">Brassica juncea</name>
    <name type="common">Indian mustard</name>
    <name type="synonym">Sinapis juncea</name>
    <dbReference type="NCBI Taxonomy" id="3707"/>
    <lineage>
        <taxon>Eukaryota</taxon>
        <taxon>Viridiplantae</taxon>
        <taxon>Streptophyta</taxon>
        <taxon>Embryophyta</taxon>
        <taxon>Tracheophyta</taxon>
        <taxon>Spermatophyta</taxon>
        <taxon>Magnoliopsida</taxon>
        <taxon>eudicotyledons</taxon>
        <taxon>Gunneridae</taxon>
        <taxon>Pentapetalae</taxon>
        <taxon>rosids</taxon>
        <taxon>malvids</taxon>
        <taxon>Brassicales</taxon>
        <taxon>Brassicaceae</taxon>
        <taxon>Brassiceae</taxon>
        <taxon>Brassica</taxon>
    </lineage>
</organism>
<name>A0A3B1EW89_BRAJU</name>
<geneLocation type="mitochondrion" evidence="2"/>
<feature type="chain" id="PRO_5017206624" evidence="1">
    <location>
        <begin position="23"/>
        <end position="148"/>
    </location>
</feature>
<gene>
    <name evidence="2" type="primary">orf148</name>
</gene>
<evidence type="ECO:0000313" key="2">
    <source>
        <dbReference type="EMBL" id="AXU98874.1"/>
    </source>
</evidence>
<reference evidence="2" key="1">
    <citation type="submission" date="2018-01" db="EMBL/GenBank/DDBJ databases">
        <authorList>
            <person name="Gaut B.S."/>
            <person name="Morton B.R."/>
            <person name="Clegg M.T."/>
            <person name="Duvall M.R."/>
        </authorList>
    </citation>
    <scope>NUCLEOTIDE SEQUENCE</scope>
    <source>
        <strain evidence="2">90</strain>
    </source>
</reference>
<accession>A0A3B1EW89</accession>